<dbReference type="InterPro" id="IPR024434">
    <property type="entry name" value="TSCPD_dom"/>
</dbReference>
<dbReference type="Proteomes" id="UP000001176">
    <property type="component" value="Chromosome"/>
</dbReference>
<dbReference type="GO" id="GO:0000166">
    <property type="term" value="F:nucleotide binding"/>
    <property type="evidence" value="ECO:0007669"/>
    <property type="project" value="UniProtKB-KW"/>
</dbReference>
<comment type="catalytic activity">
    <reaction evidence="5">
        <text>a 2'-deoxyribonucleoside 5'-diphosphate + [thioredoxin]-disulfide + H2O = a ribonucleoside 5'-diphosphate + [thioredoxin]-dithiol</text>
        <dbReference type="Rhea" id="RHEA:23252"/>
        <dbReference type="Rhea" id="RHEA-COMP:10698"/>
        <dbReference type="Rhea" id="RHEA-COMP:10700"/>
        <dbReference type="ChEBI" id="CHEBI:15377"/>
        <dbReference type="ChEBI" id="CHEBI:29950"/>
        <dbReference type="ChEBI" id="CHEBI:50058"/>
        <dbReference type="ChEBI" id="CHEBI:57930"/>
        <dbReference type="ChEBI" id="CHEBI:73316"/>
        <dbReference type="EC" id="1.17.4.1"/>
    </reaction>
</comment>
<keyword evidence="9" id="KW-1185">Reference proteome</keyword>
<evidence type="ECO:0000313" key="8">
    <source>
        <dbReference type="EMBL" id="CAP54853.1"/>
    </source>
</evidence>
<dbReference type="Pfam" id="PF12637">
    <property type="entry name" value="TSCPD"/>
    <property type="match status" value="1"/>
</dbReference>
<proteinExistence type="inferred from homology"/>
<dbReference type="EMBL" id="AM889285">
    <property type="protein sequence ID" value="CAP54853.1"/>
    <property type="molecule type" value="Genomic_DNA"/>
</dbReference>
<feature type="domain" description="TSCPD" evidence="7">
    <location>
        <begin position="407"/>
        <end position="513"/>
    </location>
</feature>
<accession>A9HBT0</accession>
<sequence length="560" mass="58617">MDLPYPAFAPSRSEPRLMVMTARSHWNGVRMRTTQAAADPDDALRAVTLPVDWDDEAAAALARMAPGRGTVRLAAEAARWVDDLAVGPLAAQARSLSCLLMMRQAAPTESLWTGQHDRRPGFIVNLAGFVQPGSGFLADDFVAALRLMCLVLRDAAERKAALRNGELPFLDLPPPAPPTGGKAKARTAGARAGTKTGAGPDPRQSDLPQPPLVAGNLLLTNLDACLAALGLDYDSETARDVACSLASLATSVAHAGGGVDSLLLPPARSVVPGLAEAARAVWRDAAVETDTILPRIETGFSAPGPIDALLGVEACGLAPIFSPLRPDGRLAASTLARLAWRGLTPESAFAAALAGETVLRLPDTQAHQAMHRAVAGFVDRMPARPDATAVPLRARLALERGARRNLPARHGGFTQKASVGGHRLFLRTGEYEDGTLGEVAITPAREGPMARGLMDALGQAVSIGLQYGAPLDAYVDAFAYTRFGPAGTVEGDSVASYATSLLDYAFRALSDAYLGHRLPDAPHQDDIADAPSPMLPLDFPAAPDGRASGGRRGGRLRLVG</sequence>
<dbReference type="EC" id="1.17.4.1" evidence="2"/>
<feature type="region of interest" description="Disordered" evidence="6">
    <location>
        <begin position="539"/>
        <end position="560"/>
    </location>
</feature>
<evidence type="ECO:0000256" key="1">
    <source>
        <dbReference type="ARBA" id="ARBA00007405"/>
    </source>
</evidence>
<feature type="region of interest" description="Disordered" evidence="6">
    <location>
        <begin position="171"/>
        <end position="210"/>
    </location>
</feature>
<evidence type="ECO:0000259" key="7">
    <source>
        <dbReference type="Pfam" id="PF12637"/>
    </source>
</evidence>
<protein>
    <recommendedName>
        <fullName evidence="2">ribonucleoside-diphosphate reductase</fullName>
        <ecNumber evidence="2">1.17.4.1</ecNumber>
    </recommendedName>
</protein>
<name>A9HBT0_GLUDA</name>
<evidence type="ECO:0000256" key="5">
    <source>
        <dbReference type="ARBA" id="ARBA00047754"/>
    </source>
</evidence>
<evidence type="ECO:0000256" key="2">
    <source>
        <dbReference type="ARBA" id="ARBA00012274"/>
    </source>
</evidence>
<evidence type="ECO:0000256" key="3">
    <source>
        <dbReference type="ARBA" id="ARBA00022634"/>
    </source>
</evidence>
<dbReference type="GO" id="GO:0071897">
    <property type="term" value="P:DNA biosynthetic process"/>
    <property type="evidence" value="ECO:0007669"/>
    <property type="project" value="UniProtKB-KW"/>
</dbReference>
<dbReference type="KEGG" id="gdi:GDI0910"/>
<reference evidence="8 9" key="1">
    <citation type="journal article" date="2009" name="BMC Genomics">
        <title>Complete genome sequence of the sugarcane nitrogen-fixing endophyte Gluconacetobacter diazotrophicus Pal5.</title>
        <authorList>
            <person name="Bertalan M."/>
            <person name="Albano R."/>
            <person name="Padua V."/>
            <person name="Rouws L."/>
            <person name="Rojas C."/>
            <person name="Hemerly A."/>
            <person name="Teixeira K."/>
            <person name="Schwab S."/>
            <person name="Araujo J."/>
            <person name="Oliveira A."/>
            <person name="Franca L."/>
            <person name="Magalhaes V."/>
            <person name="Alqueres S."/>
            <person name="Cardoso A."/>
            <person name="Almeida W."/>
            <person name="Loureiro M.M."/>
            <person name="Nogueira E."/>
            <person name="Cidade D."/>
            <person name="Oliveira D."/>
            <person name="Simao T."/>
            <person name="Macedo J."/>
            <person name="Valadao A."/>
            <person name="Dreschsel M."/>
            <person name="Freitas F."/>
            <person name="Vidal M."/>
            <person name="Guedes H."/>
            <person name="Rodrigues E."/>
            <person name="Meneses C."/>
            <person name="Brioso P."/>
            <person name="Pozzer L."/>
            <person name="Figueiredo D."/>
            <person name="Montano H."/>
            <person name="Junior J."/>
            <person name="Filho G."/>
            <person name="Flores V."/>
            <person name="Ferreira B."/>
            <person name="Branco A."/>
            <person name="Gonzalez P."/>
            <person name="Guillobel H."/>
            <person name="Lemos M."/>
            <person name="Seibel L."/>
            <person name="Macedo J."/>
            <person name="Alves-Ferreira M."/>
            <person name="Sachetto-Martins G."/>
            <person name="Coelho A."/>
            <person name="Santos E."/>
            <person name="Amaral G."/>
            <person name="Neves A."/>
            <person name="Pacheco A.B."/>
            <person name="Carvalho D."/>
            <person name="Lery L."/>
            <person name="Bisch P."/>
            <person name="Rossle S.C."/>
            <person name="Urmenyi T."/>
            <person name="Kruger W.V."/>
            <person name="Martins O."/>
            <person name="Baldani J.I."/>
            <person name="Ferreira P.C."/>
        </authorList>
    </citation>
    <scope>NUCLEOTIDE SEQUENCE [LARGE SCALE GENOMIC DNA]</scope>
    <source>
        <strain evidence="9">ATCC 49037 / DSM 5601 / CCUG 37298 / CIP 103539 / LMG 7603 / PAl5</strain>
    </source>
</reference>
<dbReference type="AlphaFoldDB" id="A9HBT0"/>
<feature type="compositionally biased region" description="Low complexity" evidence="6">
    <location>
        <begin position="179"/>
        <end position="199"/>
    </location>
</feature>
<dbReference type="GO" id="GO:0004748">
    <property type="term" value="F:ribonucleoside-diphosphate reductase activity, thioredoxin disulfide as acceptor"/>
    <property type="evidence" value="ECO:0007669"/>
    <property type="project" value="UniProtKB-EC"/>
</dbReference>
<gene>
    <name evidence="8" type="ordered locus">GDI0910</name>
</gene>
<organism evidence="8 9">
    <name type="scientific">Gluconacetobacter diazotrophicus (strain ATCC 49037 / DSM 5601 / CCUG 37298 / CIP 103539 / LMG 7603 / PAl5)</name>
    <dbReference type="NCBI Taxonomy" id="272568"/>
    <lineage>
        <taxon>Bacteria</taxon>
        <taxon>Pseudomonadati</taxon>
        <taxon>Pseudomonadota</taxon>
        <taxon>Alphaproteobacteria</taxon>
        <taxon>Acetobacterales</taxon>
        <taxon>Acetobacteraceae</taxon>
        <taxon>Gluconacetobacter</taxon>
    </lineage>
</organism>
<keyword evidence="3" id="KW-0237">DNA synthesis</keyword>
<comment type="similarity">
    <text evidence="1">Belongs to the ribonucleoside diphosphate reductase class-2 family.</text>
</comment>
<evidence type="ECO:0000256" key="6">
    <source>
        <dbReference type="SAM" id="MobiDB-lite"/>
    </source>
</evidence>
<keyword evidence="4" id="KW-0547">Nucleotide-binding</keyword>
<evidence type="ECO:0000256" key="4">
    <source>
        <dbReference type="ARBA" id="ARBA00022741"/>
    </source>
</evidence>
<evidence type="ECO:0000313" key="9">
    <source>
        <dbReference type="Proteomes" id="UP000001176"/>
    </source>
</evidence>